<dbReference type="RefSeq" id="WP_184803494.1">
    <property type="nucleotide sequence ID" value="NZ_JACHMY010000001.1"/>
</dbReference>
<name>A0A7W9JFH9_9ACTN</name>
<sequence>MAHPLLIGTTMTRTAAAWVGTACAVLVLATGCGRTGSGPAAESSPPAAIPTVATTAPGDDVTVTAQPGDQVLLTKSGSTAGSTPFSGRFGPEYSLYARCRGEGAMTVTGLGDEPWTATCDGIPTQLTVLTDDRVVNLRLTTVTGTRWSFVVARSKSASAG</sequence>
<comment type="caution">
    <text evidence="1">The sequence shown here is derived from an EMBL/GenBank/DDBJ whole genome shotgun (WGS) entry which is preliminary data.</text>
</comment>
<organism evidence="1 2">
    <name type="scientific">Kribbella italica</name>
    <dbReference type="NCBI Taxonomy" id="1540520"/>
    <lineage>
        <taxon>Bacteria</taxon>
        <taxon>Bacillati</taxon>
        <taxon>Actinomycetota</taxon>
        <taxon>Actinomycetes</taxon>
        <taxon>Propionibacteriales</taxon>
        <taxon>Kribbellaceae</taxon>
        <taxon>Kribbella</taxon>
    </lineage>
</organism>
<protein>
    <submittedName>
        <fullName evidence="1">Uncharacterized protein</fullName>
    </submittedName>
</protein>
<evidence type="ECO:0000313" key="2">
    <source>
        <dbReference type="Proteomes" id="UP000549971"/>
    </source>
</evidence>
<dbReference type="Proteomes" id="UP000549971">
    <property type="component" value="Unassembled WGS sequence"/>
</dbReference>
<keyword evidence="2" id="KW-1185">Reference proteome</keyword>
<dbReference type="AlphaFoldDB" id="A0A7W9JFH9"/>
<evidence type="ECO:0000313" key="1">
    <source>
        <dbReference type="EMBL" id="MBB5840850.1"/>
    </source>
</evidence>
<accession>A0A7W9JFH9</accession>
<proteinExistence type="predicted"/>
<dbReference type="EMBL" id="JACHMY010000001">
    <property type="protein sequence ID" value="MBB5840850.1"/>
    <property type="molecule type" value="Genomic_DNA"/>
</dbReference>
<gene>
    <name evidence="1" type="ORF">HDA39_007584</name>
</gene>
<reference evidence="1 2" key="1">
    <citation type="submission" date="2020-08" db="EMBL/GenBank/DDBJ databases">
        <title>Sequencing the genomes of 1000 actinobacteria strains.</title>
        <authorList>
            <person name="Klenk H.-P."/>
        </authorList>
    </citation>
    <scope>NUCLEOTIDE SEQUENCE [LARGE SCALE GENOMIC DNA]</scope>
    <source>
        <strain evidence="1 2">DSM 28967</strain>
    </source>
</reference>